<dbReference type="Gene3D" id="2.30.110.10">
    <property type="entry name" value="Electron Transport, Fmn-binding Protein, Chain A"/>
    <property type="match status" value="1"/>
</dbReference>
<comment type="caution">
    <text evidence="3">The sequence shown here is derived from an EMBL/GenBank/DDBJ whole genome shotgun (WGS) entry which is preliminary data.</text>
</comment>
<dbReference type="PANTHER" id="PTHR28243:SF1">
    <property type="entry name" value="PYRIDOXAMINE 5'-PHOSPHATE OXIDASE ALR4036 FAMILY FMN-BINDING DOMAIN-CONTAINING PROTEIN"/>
    <property type="match status" value="1"/>
</dbReference>
<feature type="region of interest" description="Disordered" evidence="1">
    <location>
        <begin position="178"/>
        <end position="201"/>
    </location>
</feature>
<evidence type="ECO:0000259" key="2">
    <source>
        <dbReference type="Pfam" id="PF12766"/>
    </source>
</evidence>
<dbReference type="InterPro" id="IPR024624">
    <property type="entry name" value="Pyridox_Oxase_Alr4036_FMN-bd"/>
</dbReference>
<dbReference type="OrthoDB" id="5394411at2759"/>
<gene>
    <name evidence="3" type="ORF">DSM5745_08411</name>
</gene>
<evidence type="ECO:0000313" key="4">
    <source>
        <dbReference type="Proteomes" id="UP000256690"/>
    </source>
</evidence>
<dbReference type="AlphaFoldDB" id="A0A3D8RAA4"/>
<feature type="compositionally biased region" description="Low complexity" evidence="1">
    <location>
        <begin position="406"/>
        <end position="422"/>
    </location>
</feature>
<keyword evidence="4" id="KW-1185">Reference proteome</keyword>
<dbReference type="STRING" id="1810919.A0A3D8RAA4"/>
<dbReference type="SUPFAM" id="SSF50475">
    <property type="entry name" value="FMN-binding split barrel"/>
    <property type="match status" value="1"/>
</dbReference>
<accession>A0A3D8RAA4</accession>
<feature type="region of interest" description="Disordered" evidence="1">
    <location>
        <begin position="252"/>
        <end position="352"/>
    </location>
</feature>
<feature type="compositionally biased region" description="Low complexity" evidence="1">
    <location>
        <begin position="458"/>
        <end position="482"/>
    </location>
</feature>
<feature type="domain" description="Pyridoxamine 5'-phosphate oxidase Alr4036 family FMN-binding" evidence="2">
    <location>
        <begin position="6"/>
        <end position="124"/>
    </location>
</feature>
<dbReference type="GeneID" id="38118781"/>
<feature type="compositionally biased region" description="Low complexity" evidence="1">
    <location>
        <begin position="533"/>
        <end position="545"/>
    </location>
</feature>
<dbReference type="RefSeq" id="XP_026601431.1">
    <property type="nucleotide sequence ID" value="XM_026750427.1"/>
</dbReference>
<reference evidence="3 4" key="1">
    <citation type="journal article" date="2018" name="IMA Fungus">
        <title>IMA Genome-F 9: Draft genome sequence of Annulohypoxylon stygium, Aspergillus mulundensis, Berkeleyomyces basicola (syn. Thielaviopsis basicola), Ceratocystis smalleyi, two Cercospora beticola strains, Coleophoma cylindrospora, Fusarium fracticaudum, Phialophora cf. hyalina, and Morchella septimelata.</title>
        <authorList>
            <person name="Wingfield B.D."/>
            <person name="Bills G.F."/>
            <person name="Dong Y."/>
            <person name="Huang W."/>
            <person name="Nel W.J."/>
            <person name="Swalarsk-Parry B.S."/>
            <person name="Vaghefi N."/>
            <person name="Wilken P.M."/>
            <person name="An Z."/>
            <person name="de Beer Z.W."/>
            <person name="De Vos L."/>
            <person name="Chen L."/>
            <person name="Duong T.A."/>
            <person name="Gao Y."/>
            <person name="Hammerbacher A."/>
            <person name="Kikkert J.R."/>
            <person name="Li Y."/>
            <person name="Li H."/>
            <person name="Li K."/>
            <person name="Li Q."/>
            <person name="Liu X."/>
            <person name="Ma X."/>
            <person name="Naidoo K."/>
            <person name="Pethybridge S.J."/>
            <person name="Sun J."/>
            <person name="Steenkamp E.T."/>
            <person name="van der Nest M.A."/>
            <person name="van Wyk S."/>
            <person name="Wingfield M.J."/>
            <person name="Xiong C."/>
            <person name="Yue Q."/>
            <person name="Zhang X."/>
        </authorList>
    </citation>
    <scope>NUCLEOTIDE SEQUENCE [LARGE SCALE GENOMIC DNA]</scope>
    <source>
        <strain evidence="3 4">DSM 5745</strain>
    </source>
</reference>
<protein>
    <recommendedName>
        <fullName evidence="2">Pyridoxamine 5'-phosphate oxidase Alr4036 family FMN-binding domain-containing protein</fullName>
    </recommendedName>
</protein>
<name>A0A3D8RAA4_9EURO</name>
<dbReference type="Pfam" id="PF12766">
    <property type="entry name" value="Pyridox_oxase_2"/>
    <property type="match status" value="1"/>
</dbReference>
<dbReference type="GO" id="GO:0010181">
    <property type="term" value="F:FMN binding"/>
    <property type="evidence" value="ECO:0007669"/>
    <property type="project" value="InterPro"/>
</dbReference>
<evidence type="ECO:0000256" key="1">
    <source>
        <dbReference type="SAM" id="MobiDB-lite"/>
    </source>
</evidence>
<organism evidence="3 4">
    <name type="scientific">Aspergillus mulundensis</name>
    <dbReference type="NCBI Taxonomy" id="1810919"/>
    <lineage>
        <taxon>Eukaryota</taxon>
        <taxon>Fungi</taxon>
        <taxon>Dikarya</taxon>
        <taxon>Ascomycota</taxon>
        <taxon>Pezizomycotina</taxon>
        <taxon>Eurotiomycetes</taxon>
        <taxon>Eurotiomycetidae</taxon>
        <taxon>Eurotiales</taxon>
        <taxon>Aspergillaceae</taxon>
        <taxon>Aspergillus</taxon>
        <taxon>Aspergillus subgen. Nidulantes</taxon>
    </lineage>
</organism>
<evidence type="ECO:0000313" key="3">
    <source>
        <dbReference type="EMBL" id="RDW70900.1"/>
    </source>
</evidence>
<feature type="compositionally biased region" description="Basic and acidic residues" evidence="1">
    <location>
        <begin position="441"/>
        <end position="456"/>
    </location>
</feature>
<feature type="region of interest" description="Disordered" evidence="1">
    <location>
        <begin position="402"/>
        <end position="610"/>
    </location>
</feature>
<sequence>MAPAAAPWRSLFLSSLEKSKSSSFSLASIAHTSTNKPVPRARTVEFRGFFPKPASTLHHSGIDALKNQGIGLNPDIYESDLFSVTTDARMKKMGQLTESDEAVEGVFWFEEVSAQWRVRGRALAVGDPANGADEMEARERVQKVLRVKGDANANAEGDVKEWEWDRQVATYFANHSPVMRGTFKSPPPGTPRSEAPSDPRLKLNQKVEDLKDEVARANFRVLLIFPEEMERLDFSNPDDVRRTNWALVDGEKATHSDRIKSTMASVATGAGGSGGGGGGGDSPGGDKGKGKLDKVDTGNSGSGKKKRSRKQKGKAKMQSIKGKEKLESMSDAITSSGTASAGLSSGALGGESSFYSYENEAKNMTYSVSPVPATSPATTSPAAGSVPVASVLNSVTETLQNQCLASTPSSGNSGSNTPGTSSLKRKSEEPQVARKLVKNPADLEHQGTSPRSDRAARRSAQVASSSQETEQQEPSTAQQEPSTAEQMARSGLPKGPWVVPPPPPRDQGRKLKRMPTETGSASIGGANKGPGESSSSSKPKSSRSPQTATSSGTVQGQVLKKDDSSSEGDSILKGFPLRQSPPDQVNKTRPMKRDSDDEDGPGAGAPPIAA</sequence>
<feature type="compositionally biased region" description="Gly residues" evidence="1">
    <location>
        <begin position="269"/>
        <end position="283"/>
    </location>
</feature>
<dbReference type="Proteomes" id="UP000256690">
    <property type="component" value="Unassembled WGS sequence"/>
</dbReference>
<feature type="compositionally biased region" description="Low complexity" evidence="1">
    <location>
        <begin position="334"/>
        <end position="352"/>
    </location>
</feature>
<feature type="compositionally biased region" description="Polar residues" evidence="1">
    <location>
        <begin position="546"/>
        <end position="556"/>
    </location>
</feature>
<feature type="compositionally biased region" description="Basic residues" evidence="1">
    <location>
        <begin position="303"/>
        <end position="315"/>
    </location>
</feature>
<dbReference type="PANTHER" id="PTHR28243">
    <property type="entry name" value="AGL049CP"/>
    <property type="match status" value="1"/>
</dbReference>
<proteinExistence type="predicted"/>
<dbReference type="EMBL" id="PVWQ01000010">
    <property type="protein sequence ID" value="RDW70900.1"/>
    <property type="molecule type" value="Genomic_DNA"/>
</dbReference>
<dbReference type="InterPro" id="IPR012349">
    <property type="entry name" value="Split_barrel_FMN-bd"/>
</dbReference>
<feature type="compositionally biased region" description="Basic and acidic residues" evidence="1">
    <location>
        <begin position="284"/>
        <end position="296"/>
    </location>
</feature>